<dbReference type="EMBL" id="FQZH01000004">
    <property type="protein sequence ID" value="SHJ54784.1"/>
    <property type="molecule type" value="Genomic_DNA"/>
</dbReference>
<dbReference type="Proteomes" id="UP000184232">
    <property type="component" value="Unassembled WGS sequence"/>
</dbReference>
<protein>
    <submittedName>
        <fullName evidence="1">Uncharacterized protein</fullName>
    </submittedName>
</protein>
<sequence length="145" mass="17187">MEVRLKFGLDQLLYGMKQNNVEQIYGKADFQFFDEDENVVLVYNKLKAKLTFYADEDFKLGYITTSNSELTFFGATVLGKSKSEVLELFRANKIEKWETEIVEGEEMLFNEDNWVFLYFDYNELIKIEIGAVFNNQDEFDWKFKA</sequence>
<dbReference type="AlphaFoldDB" id="A0A1M6K773"/>
<reference evidence="1 2" key="1">
    <citation type="submission" date="2016-11" db="EMBL/GenBank/DDBJ databases">
        <authorList>
            <person name="Jaros S."/>
            <person name="Januszkiewicz K."/>
            <person name="Wedrychowicz H."/>
        </authorList>
    </citation>
    <scope>NUCLEOTIDE SEQUENCE [LARGE SCALE GENOMIC DNA]</scope>
    <source>
        <strain evidence="1 2">DSM 22807</strain>
    </source>
</reference>
<accession>A0A1M6K773</accession>
<evidence type="ECO:0000313" key="2">
    <source>
        <dbReference type="Proteomes" id="UP000184232"/>
    </source>
</evidence>
<evidence type="ECO:0000313" key="1">
    <source>
        <dbReference type="EMBL" id="SHJ54784.1"/>
    </source>
</evidence>
<dbReference type="OrthoDB" id="5701146at2"/>
<dbReference type="RefSeq" id="WP_072784978.1">
    <property type="nucleotide sequence ID" value="NZ_CP045292.1"/>
</dbReference>
<name>A0A1M6K773_9FLAO</name>
<gene>
    <name evidence="1" type="ORF">SAMN05444337_2203</name>
</gene>
<proteinExistence type="predicted"/>
<organism evidence="1 2">
    <name type="scientific">Flavobacterium haoranii</name>
    <dbReference type="NCBI Taxonomy" id="683124"/>
    <lineage>
        <taxon>Bacteria</taxon>
        <taxon>Pseudomonadati</taxon>
        <taxon>Bacteroidota</taxon>
        <taxon>Flavobacteriia</taxon>
        <taxon>Flavobacteriales</taxon>
        <taxon>Flavobacteriaceae</taxon>
        <taxon>Flavobacterium</taxon>
    </lineage>
</organism>
<keyword evidence="2" id="KW-1185">Reference proteome</keyword>